<dbReference type="FunFam" id="1.20.1050.10:FF:000009">
    <property type="entry name" value="Glutathione S-transferase omega-1"/>
    <property type="match status" value="1"/>
</dbReference>
<dbReference type="PROSITE" id="PS50405">
    <property type="entry name" value="GST_CTER"/>
    <property type="match status" value="1"/>
</dbReference>
<dbReference type="FunFam" id="3.40.30.10:FF:000123">
    <property type="entry name" value="Glutathione transferase o1"/>
    <property type="match status" value="1"/>
</dbReference>
<evidence type="ECO:0000259" key="3">
    <source>
        <dbReference type="PROSITE" id="PS50404"/>
    </source>
</evidence>
<dbReference type="Gene3D" id="3.40.30.10">
    <property type="entry name" value="Glutaredoxin"/>
    <property type="match status" value="1"/>
</dbReference>
<evidence type="ECO:0000313" key="5">
    <source>
        <dbReference type="EMBL" id="AHC08060.1"/>
    </source>
</evidence>
<dbReference type="InterPro" id="IPR005442">
    <property type="entry name" value="GST_omega"/>
</dbReference>
<dbReference type="SUPFAM" id="SSF47616">
    <property type="entry name" value="GST C-terminal domain-like"/>
    <property type="match status" value="1"/>
</dbReference>
<dbReference type="AlphaFoldDB" id="V9Q3Y6"/>
<feature type="domain" description="GST N-terminal" evidence="3">
    <location>
        <begin position="19"/>
        <end position="98"/>
    </location>
</feature>
<organism evidence="5">
    <name type="scientific">Locusta migratoria</name>
    <name type="common">Migratory locust</name>
    <dbReference type="NCBI Taxonomy" id="7004"/>
    <lineage>
        <taxon>Eukaryota</taxon>
        <taxon>Metazoa</taxon>
        <taxon>Ecdysozoa</taxon>
        <taxon>Arthropoda</taxon>
        <taxon>Hexapoda</taxon>
        <taxon>Insecta</taxon>
        <taxon>Pterygota</taxon>
        <taxon>Neoptera</taxon>
        <taxon>Polyneoptera</taxon>
        <taxon>Orthoptera</taxon>
        <taxon>Caelifera</taxon>
        <taxon>Acrididea</taxon>
        <taxon>Acridomorpha</taxon>
        <taxon>Acridoidea</taxon>
        <taxon>Acrididae</taxon>
        <taxon>Oedipodinae</taxon>
        <taxon>Locusta</taxon>
    </lineage>
</organism>
<dbReference type="GO" id="GO:0045174">
    <property type="term" value="F:glutathione dehydrogenase (ascorbate) activity"/>
    <property type="evidence" value="ECO:0007669"/>
    <property type="project" value="UniProtKB-ARBA"/>
</dbReference>
<dbReference type="PANTHER" id="PTHR43968:SF6">
    <property type="entry name" value="GLUTATHIONE S-TRANSFERASE OMEGA"/>
    <property type="match status" value="1"/>
</dbReference>
<evidence type="ECO:0000259" key="4">
    <source>
        <dbReference type="PROSITE" id="PS50405"/>
    </source>
</evidence>
<dbReference type="InterPro" id="IPR036249">
    <property type="entry name" value="Thioredoxin-like_sf"/>
</dbReference>
<dbReference type="GO" id="GO:0006749">
    <property type="term" value="P:glutathione metabolic process"/>
    <property type="evidence" value="ECO:0007669"/>
    <property type="project" value="TreeGrafter"/>
</dbReference>
<dbReference type="EC" id="2.5.1.18" evidence="5"/>
<dbReference type="PROSITE" id="PS51354">
    <property type="entry name" value="GLUTAREDOXIN_2"/>
    <property type="match status" value="1"/>
</dbReference>
<name>V9Q3Y6_LOCMI</name>
<reference evidence="5" key="1">
    <citation type="submission" date="2013-09" db="EMBL/GenBank/DDBJ databases">
        <title>Molecular characterization and functional divergence of glutathione S-transferase from Locusta migratoria.</title>
        <authorList>
            <person name="Zhang X.Y."/>
        </authorList>
    </citation>
    <scope>NUCLEOTIDE SEQUENCE</scope>
</reference>
<protein>
    <submittedName>
        <fullName evidence="5">Omega glutathione S-transferase</fullName>
        <ecNumber evidence="5">2.5.1.18</ecNumber>
    </submittedName>
</protein>
<evidence type="ECO:0000256" key="1">
    <source>
        <dbReference type="ARBA" id="ARBA00011067"/>
    </source>
</evidence>
<dbReference type="Pfam" id="PF13410">
    <property type="entry name" value="GST_C_2"/>
    <property type="match status" value="1"/>
</dbReference>
<dbReference type="GO" id="GO:0005737">
    <property type="term" value="C:cytoplasm"/>
    <property type="evidence" value="ECO:0007669"/>
    <property type="project" value="InterPro"/>
</dbReference>
<dbReference type="InterPro" id="IPR036282">
    <property type="entry name" value="Glutathione-S-Trfase_C_sf"/>
</dbReference>
<gene>
    <name evidence="5" type="primary">GSTo1</name>
</gene>
<dbReference type="Pfam" id="PF13417">
    <property type="entry name" value="GST_N_3"/>
    <property type="match status" value="1"/>
</dbReference>
<dbReference type="PANTHER" id="PTHR43968">
    <property type="match status" value="1"/>
</dbReference>
<dbReference type="EMBL" id="KF680498">
    <property type="protein sequence ID" value="AHC08060.1"/>
    <property type="molecule type" value="mRNA"/>
</dbReference>
<keyword evidence="5" id="KW-0808">Transferase</keyword>
<dbReference type="InterPro" id="IPR050983">
    <property type="entry name" value="GST_Omega/HSP26"/>
</dbReference>
<dbReference type="GO" id="GO:0004364">
    <property type="term" value="F:glutathione transferase activity"/>
    <property type="evidence" value="ECO:0007669"/>
    <property type="project" value="UniProtKB-EC"/>
</dbReference>
<keyword evidence="2" id="KW-0560">Oxidoreductase</keyword>
<dbReference type="InterPro" id="IPR040079">
    <property type="entry name" value="Glutathione_S-Trfase"/>
</dbReference>
<evidence type="ECO:0000256" key="2">
    <source>
        <dbReference type="ARBA" id="ARBA00023002"/>
    </source>
</evidence>
<dbReference type="Gene3D" id="1.20.1050.10">
    <property type="match status" value="1"/>
</dbReference>
<accession>V9Q3Y6</accession>
<dbReference type="SUPFAM" id="SSF52833">
    <property type="entry name" value="Thioredoxin-like"/>
    <property type="match status" value="1"/>
</dbReference>
<comment type="similarity">
    <text evidence="1">Belongs to the GST superfamily. Omega family.</text>
</comment>
<dbReference type="InterPro" id="IPR004045">
    <property type="entry name" value="Glutathione_S-Trfase_N"/>
</dbReference>
<proteinExistence type="evidence at transcript level"/>
<dbReference type="SFLD" id="SFLDG00358">
    <property type="entry name" value="Main_(cytGST)"/>
    <property type="match status" value="1"/>
</dbReference>
<dbReference type="SFLD" id="SFLDS00019">
    <property type="entry name" value="Glutathione_Transferase_(cytos"/>
    <property type="match status" value="1"/>
</dbReference>
<dbReference type="PROSITE" id="PS50404">
    <property type="entry name" value="GST_NTER"/>
    <property type="match status" value="1"/>
</dbReference>
<dbReference type="PRINTS" id="PR01625">
    <property type="entry name" value="GSTRNSFRASEO"/>
</dbReference>
<dbReference type="InterPro" id="IPR010987">
    <property type="entry name" value="Glutathione-S-Trfase_C-like"/>
</dbReference>
<feature type="domain" description="GST C-terminal" evidence="4">
    <location>
        <begin position="103"/>
        <end position="228"/>
    </location>
</feature>
<sequence>MSTKHLKKGDPQPAAAEGGKLRLYSMAFCPYAHRARLALQVKGAPFDIVNINLLEKPEWLTAVHPQGKVPALDAGDGRIVVESLDIADFLDGKFPEPPLWPADEDTKARHKKLIDDFGKVAKIFYEAVYGKEKRPLGDYLEDIVAALQPFEDELVAGGNLFFGGSCPGMLDYMIWPWAERAKVPSIINKQEMNFPKDKFPKLLAWREAMKEDGAVKAQAVDTETHARFSRAYVDGTLDYDNV</sequence>